<feature type="transmembrane region" description="Helical" evidence="7">
    <location>
        <begin position="132"/>
        <end position="156"/>
    </location>
</feature>
<keyword evidence="6 7" id="KW-0472">Membrane</keyword>
<evidence type="ECO:0000256" key="7">
    <source>
        <dbReference type="RuleBase" id="RU363032"/>
    </source>
</evidence>
<evidence type="ECO:0000313" key="10">
    <source>
        <dbReference type="Proteomes" id="UP000663792"/>
    </source>
</evidence>
<keyword evidence="5 7" id="KW-1133">Transmembrane helix</keyword>
<protein>
    <submittedName>
        <fullName evidence="9">ABC transporter permease subunit</fullName>
    </submittedName>
</protein>
<comment type="subcellular location">
    <subcellularLocation>
        <location evidence="1 7">Cell membrane</location>
        <topology evidence="1 7">Multi-pass membrane protein</topology>
    </subcellularLocation>
</comment>
<comment type="caution">
    <text evidence="9">The sequence shown here is derived from an EMBL/GenBank/DDBJ whole genome shotgun (WGS) entry which is preliminary data.</text>
</comment>
<proteinExistence type="inferred from homology"/>
<evidence type="ECO:0000256" key="6">
    <source>
        <dbReference type="ARBA" id="ARBA00023136"/>
    </source>
</evidence>
<keyword evidence="4 7" id="KW-0812">Transmembrane</keyword>
<dbReference type="Proteomes" id="UP000663792">
    <property type="component" value="Unassembled WGS sequence"/>
</dbReference>
<feature type="transmembrane region" description="Helical" evidence="7">
    <location>
        <begin position="260"/>
        <end position="278"/>
    </location>
</feature>
<dbReference type="PANTHER" id="PTHR30151:SF41">
    <property type="entry name" value="ABC TRANSPORTER PERMEASE PROTEIN"/>
    <property type="match status" value="1"/>
</dbReference>
<feature type="transmembrane region" description="Helical" evidence="7">
    <location>
        <begin position="162"/>
        <end position="181"/>
    </location>
</feature>
<dbReference type="AlphaFoldDB" id="A0A938YF58"/>
<evidence type="ECO:0000313" key="9">
    <source>
        <dbReference type="EMBL" id="MBM9469577.1"/>
    </source>
</evidence>
<gene>
    <name evidence="9" type="ORF">JL106_20020</name>
</gene>
<reference evidence="9" key="1">
    <citation type="submission" date="2021-01" db="EMBL/GenBank/DDBJ databases">
        <title>YIM 132084 draft genome.</title>
        <authorList>
            <person name="An D."/>
        </authorList>
    </citation>
    <scope>NUCLEOTIDE SEQUENCE</scope>
    <source>
        <strain evidence="9">YIM 132084</strain>
    </source>
</reference>
<dbReference type="EMBL" id="JAERWK010000030">
    <property type="protein sequence ID" value="MBM9469577.1"/>
    <property type="molecule type" value="Genomic_DNA"/>
</dbReference>
<comment type="similarity">
    <text evidence="7">Belongs to the binding-protein-dependent transport system permease family.</text>
</comment>
<accession>A0A938YF58</accession>
<evidence type="ECO:0000259" key="8">
    <source>
        <dbReference type="PROSITE" id="PS50928"/>
    </source>
</evidence>
<dbReference type="InterPro" id="IPR000515">
    <property type="entry name" value="MetI-like"/>
</dbReference>
<keyword evidence="10" id="KW-1185">Reference proteome</keyword>
<evidence type="ECO:0000256" key="5">
    <source>
        <dbReference type="ARBA" id="ARBA00022989"/>
    </source>
</evidence>
<dbReference type="RefSeq" id="WP_205262541.1">
    <property type="nucleotide sequence ID" value="NZ_JAERWK010000030.1"/>
</dbReference>
<name>A0A938YF58_9ACTN</name>
<dbReference type="GO" id="GO:0005886">
    <property type="term" value="C:plasma membrane"/>
    <property type="evidence" value="ECO:0007669"/>
    <property type="project" value="UniProtKB-SubCell"/>
</dbReference>
<dbReference type="Pfam" id="PF00528">
    <property type="entry name" value="BPD_transp_1"/>
    <property type="match status" value="1"/>
</dbReference>
<feature type="transmembrane region" description="Helical" evidence="7">
    <location>
        <begin position="45"/>
        <end position="66"/>
    </location>
</feature>
<evidence type="ECO:0000256" key="4">
    <source>
        <dbReference type="ARBA" id="ARBA00022692"/>
    </source>
</evidence>
<feature type="domain" description="ABC transmembrane type-1" evidence="8">
    <location>
        <begin position="98"/>
        <end position="278"/>
    </location>
</feature>
<dbReference type="SUPFAM" id="SSF161098">
    <property type="entry name" value="MetI-like"/>
    <property type="match status" value="1"/>
</dbReference>
<evidence type="ECO:0000256" key="2">
    <source>
        <dbReference type="ARBA" id="ARBA00022448"/>
    </source>
</evidence>
<feature type="transmembrane region" description="Helical" evidence="7">
    <location>
        <begin position="216"/>
        <end position="239"/>
    </location>
</feature>
<dbReference type="PROSITE" id="PS50928">
    <property type="entry name" value="ABC_TM1"/>
    <property type="match status" value="1"/>
</dbReference>
<evidence type="ECO:0000256" key="3">
    <source>
        <dbReference type="ARBA" id="ARBA00022475"/>
    </source>
</evidence>
<dbReference type="PANTHER" id="PTHR30151">
    <property type="entry name" value="ALKANE SULFONATE ABC TRANSPORTER-RELATED, MEMBRANE SUBUNIT"/>
    <property type="match status" value="1"/>
</dbReference>
<keyword evidence="3" id="KW-1003">Cell membrane</keyword>
<dbReference type="InterPro" id="IPR035906">
    <property type="entry name" value="MetI-like_sf"/>
</dbReference>
<dbReference type="Gene3D" id="1.10.3720.10">
    <property type="entry name" value="MetI-like"/>
    <property type="match status" value="1"/>
</dbReference>
<evidence type="ECO:0000256" key="1">
    <source>
        <dbReference type="ARBA" id="ARBA00004651"/>
    </source>
</evidence>
<organism evidence="9 10">
    <name type="scientific">Nakamurella leprariae</name>
    <dbReference type="NCBI Taxonomy" id="2803911"/>
    <lineage>
        <taxon>Bacteria</taxon>
        <taxon>Bacillati</taxon>
        <taxon>Actinomycetota</taxon>
        <taxon>Actinomycetes</taxon>
        <taxon>Nakamurellales</taxon>
        <taxon>Nakamurellaceae</taxon>
        <taxon>Nakamurella</taxon>
    </lineage>
</organism>
<keyword evidence="2 7" id="KW-0813">Transport</keyword>
<dbReference type="GO" id="GO:0055085">
    <property type="term" value="P:transmembrane transport"/>
    <property type="evidence" value="ECO:0007669"/>
    <property type="project" value="InterPro"/>
</dbReference>
<sequence length="290" mass="30906">MTESITTERAVVDQAAEELLERPGPAATETPAARRRNPLQVVGRILAAIVVRYWPIIAMLIAWPVWLWANGYSRAVAPGPLDVATDLVQHPDVYLLPVLWTALFAIGGLLLGMLVGIVLGVLVWMSPLVSGLLLPSALILRVVPVTAMIPILAALFGYGSGTVVVMVVILVFFPAFSLTVSGMSSVSQSSRDLFAVLGSGLAARVFRLHLPAAIPSIMLALRISAPVGILGVLLAEYLLSGVGLGDLLRTAGERLEYEREWAAALVATVLSVICFGLARTAERRVVDRVT</sequence>
<feature type="transmembrane region" description="Helical" evidence="7">
    <location>
        <begin position="98"/>
        <end position="125"/>
    </location>
</feature>